<comment type="caution">
    <text evidence="1">The sequence shown here is derived from an EMBL/GenBank/DDBJ whole genome shotgun (WGS) entry which is preliminary data.</text>
</comment>
<dbReference type="Proteomes" id="UP001177744">
    <property type="component" value="Unassembled WGS sequence"/>
</dbReference>
<evidence type="ECO:0000313" key="1">
    <source>
        <dbReference type="EMBL" id="KAK1338546.1"/>
    </source>
</evidence>
<name>A0AA40HW39_CNENI</name>
<sequence>MDDSSARLQPAADIGCLSVSEAIWDSHPTEPQPTVHEDLRVHLQNCAAASVRRQLLPGCEPAGTGTGLEGTAATTELRAGREVLVFTWKHLSGRCQNQKLKSSKEAFPKVQVGA</sequence>
<accession>A0AA40HW39</accession>
<protein>
    <submittedName>
        <fullName evidence="1">Uncharacterized protein</fullName>
    </submittedName>
</protein>
<dbReference type="AlphaFoldDB" id="A0AA40HW39"/>
<gene>
    <name evidence="1" type="ORF">QTO34_001663</name>
</gene>
<proteinExistence type="predicted"/>
<reference evidence="1" key="1">
    <citation type="submission" date="2023-06" db="EMBL/GenBank/DDBJ databases">
        <title>Reference genome for the Northern bat (Eptesicus nilssonii), a most northern bat species.</title>
        <authorList>
            <person name="Laine V.N."/>
            <person name="Pulliainen A.T."/>
            <person name="Lilley T.M."/>
        </authorList>
    </citation>
    <scope>NUCLEOTIDE SEQUENCE</scope>
    <source>
        <strain evidence="1">BLF_Eptnil</strain>
        <tissue evidence="1">Kidney</tissue>
    </source>
</reference>
<keyword evidence="2" id="KW-1185">Reference proteome</keyword>
<dbReference type="EMBL" id="JAULJE010000010">
    <property type="protein sequence ID" value="KAK1338546.1"/>
    <property type="molecule type" value="Genomic_DNA"/>
</dbReference>
<organism evidence="1 2">
    <name type="scientific">Cnephaeus nilssonii</name>
    <name type="common">Northern bat</name>
    <name type="synonym">Eptesicus nilssonii</name>
    <dbReference type="NCBI Taxonomy" id="3371016"/>
    <lineage>
        <taxon>Eukaryota</taxon>
        <taxon>Metazoa</taxon>
        <taxon>Chordata</taxon>
        <taxon>Craniata</taxon>
        <taxon>Vertebrata</taxon>
        <taxon>Euteleostomi</taxon>
        <taxon>Mammalia</taxon>
        <taxon>Eutheria</taxon>
        <taxon>Laurasiatheria</taxon>
        <taxon>Chiroptera</taxon>
        <taxon>Yangochiroptera</taxon>
        <taxon>Vespertilionidae</taxon>
        <taxon>Cnephaeus</taxon>
    </lineage>
</organism>
<evidence type="ECO:0000313" key="2">
    <source>
        <dbReference type="Proteomes" id="UP001177744"/>
    </source>
</evidence>